<dbReference type="EMBL" id="CDHN01000001">
    <property type="protein sequence ID" value="CEJ82078.1"/>
    <property type="molecule type" value="Genomic_DNA"/>
</dbReference>
<gene>
    <name evidence="11" type="ORF">VHEMI02170</name>
</gene>
<dbReference type="InterPro" id="IPR015366">
    <property type="entry name" value="S53_propep"/>
</dbReference>
<dbReference type="InterPro" id="IPR030400">
    <property type="entry name" value="Sedolisin_dom"/>
</dbReference>
<feature type="domain" description="Peptidase S53" evidence="10">
    <location>
        <begin position="235"/>
        <end position="644"/>
    </location>
</feature>
<reference evidence="11 12" key="1">
    <citation type="journal article" date="2015" name="Genome Announc.">
        <title>Draft Genome Sequence and Gene Annotation of the Entomopathogenic Fungus Verticillium hemipterigenum.</title>
        <authorList>
            <person name="Horn F."/>
            <person name="Habel A."/>
            <person name="Scharf D.H."/>
            <person name="Dworschak J."/>
            <person name="Brakhage A.A."/>
            <person name="Guthke R."/>
            <person name="Hertweck C."/>
            <person name="Linde J."/>
        </authorList>
    </citation>
    <scope>NUCLEOTIDE SEQUENCE [LARGE SCALE GENOMIC DNA]</scope>
</reference>
<dbReference type="GO" id="GO:0004252">
    <property type="term" value="F:serine-type endopeptidase activity"/>
    <property type="evidence" value="ECO:0007669"/>
    <property type="project" value="UniProtKB-UniRule"/>
</dbReference>
<dbReference type="GO" id="GO:0006508">
    <property type="term" value="P:proteolysis"/>
    <property type="evidence" value="ECO:0007669"/>
    <property type="project" value="UniProtKB-KW"/>
</dbReference>
<evidence type="ECO:0000256" key="2">
    <source>
        <dbReference type="ARBA" id="ARBA00022670"/>
    </source>
</evidence>
<evidence type="ECO:0000256" key="5">
    <source>
        <dbReference type="ARBA" id="ARBA00022825"/>
    </source>
</evidence>
<dbReference type="GO" id="GO:0008240">
    <property type="term" value="F:tripeptidyl-peptidase activity"/>
    <property type="evidence" value="ECO:0007669"/>
    <property type="project" value="TreeGrafter"/>
</dbReference>
<feature type="active site" description="Charge relay system" evidence="8">
    <location>
        <position position="315"/>
    </location>
</feature>
<proteinExistence type="predicted"/>
<dbReference type="PANTHER" id="PTHR14218">
    <property type="entry name" value="PROTEASE S8 TRIPEPTIDYL PEPTIDASE I CLN2"/>
    <property type="match status" value="1"/>
</dbReference>
<feature type="binding site" evidence="8">
    <location>
        <position position="624"/>
    </location>
    <ligand>
        <name>Ca(2+)</name>
        <dbReference type="ChEBI" id="CHEBI:29108"/>
    </ligand>
</feature>
<keyword evidence="9" id="KW-1133">Transmembrane helix</keyword>
<dbReference type="GO" id="GO:0046872">
    <property type="term" value="F:metal ion binding"/>
    <property type="evidence" value="ECO:0007669"/>
    <property type="project" value="UniProtKB-UniRule"/>
</dbReference>
<dbReference type="Pfam" id="PF09286">
    <property type="entry name" value="Pro-kuma_activ"/>
    <property type="match status" value="1"/>
</dbReference>
<comment type="cofactor">
    <cofactor evidence="8">
        <name>Ca(2+)</name>
        <dbReference type="ChEBI" id="CHEBI:29108"/>
    </cofactor>
    <text evidence="8">Binds 1 Ca(2+) ion per subunit.</text>
</comment>
<feature type="binding site" evidence="8">
    <location>
        <position position="600"/>
    </location>
    <ligand>
        <name>Ca(2+)</name>
        <dbReference type="ChEBI" id="CHEBI:29108"/>
    </ligand>
</feature>
<dbReference type="PANTHER" id="PTHR14218:SF19">
    <property type="entry name" value="SERINE PROTEASE AORO, PUTATIVE (AFU_ORTHOLOGUE AFUA_6G10250)-RELATED"/>
    <property type="match status" value="1"/>
</dbReference>
<evidence type="ECO:0000256" key="9">
    <source>
        <dbReference type="SAM" id="Phobius"/>
    </source>
</evidence>
<evidence type="ECO:0000256" key="4">
    <source>
        <dbReference type="ARBA" id="ARBA00022801"/>
    </source>
</evidence>
<name>A0A0A1SNU2_9HYPO</name>
<feature type="transmembrane region" description="Helical" evidence="9">
    <location>
        <begin position="22"/>
        <end position="45"/>
    </location>
</feature>
<keyword evidence="5 8" id="KW-0720">Serine protease</keyword>
<dbReference type="OrthoDB" id="409122at2759"/>
<feature type="binding site" evidence="8">
    <location>
        <position position="622"/>
    </location>
    <ligand>
        <name>Ca(2+)</name>
        <dbReference type="ChEBI" id="CHEBI:29108"/>
    </ligand>
</feature>
<keyword evidence="4 8" id="KW-0378">Hydrolase</keyword>
<keyword evidence="6 8" id="KW-0106">Calcium</keyword>
<feature type="binding site" evidence="8">
    <location>
        <position position="601"/>
    </location>
    <ligand>
        <name>Ca(2+)</name>
        <dbReference type="ChEBI" id="CHEBI:29108"/>
    </ligand>
</feature>
<dbReference type="SUPFAM" id="SSF54897">
    <property type="entry name" value="Protease propeptides/inhibitors"/>
    <property type="match status" value="1"/>
</dbReference>
<evidence type="ECO:0000256" key="6">
    <source>
        <dbReference type="ARBA" id="ARBA00022837"/>
    </source>
</evidence>
<dbReference type="Gene3D" id="3.40.50.200">
    <property type="entry name" value="Peptidase S8/S53 domain"/>
    <property type="match status" value="1"/>
</dbReference>
<dbReference type="CDD" id="cd04056">
    <property type="entry name" value="Peptidases_S53"/>
    <property type="match status" value="1"/>
</dbReference>
<keyword evidence="2 8" id="KW-0645">Protease</keyword>
<dbReference type="PROSITE" id="PS51695">
    <property type="entry name" value="SEDOLISIN"/>
    <property type="match status" value="1"/>
</dbReference>
<comment type="subcellular location">
    <subcellularLocation>
        <location evidence="1">Secreted</location>
        <location evidence="1">Extracellular space</location>
    </subcellularLocation>
</comment>
<dbReference type="SMART" id="SM00944">
    <property type="entry name" value="Pro-kuma_activ"/>
    <property type="match status" value="1"/>
</dbReference>
<dbReference type="InterPro" id="IPR050819">
    <property type="entry name" value="Tripeptidyl-peptidase_I"/>
</dbReference>
<dbReference type="STRING" id="1531966.A0A0A1SNU2"/>
<evidence type="ECO:0000256" key="7">
    <source>
        <dbReference type="ARBA" id="ARBA00023145"/>
    </source>
</evidence>
<evidence type="ECO:0000259" key="10">
    <source>
        <dbReference type="PROSITE" id="PS51695"/>
    </source>
</evidence>
<dbReference type="SUPFAM" id="SSF52743">
    <property type="entry name" value="Subtilisin-like"/>
    <property type="match status" value="1"/>
</dbReference>
<accession>A0A0A1SNU2</accession>
<keyword evidence="7" id="KW-0865">Zymogen</keyword>
<dbReference type="HOGENOM" id="CLU_013783_4_0_1"/>
<keyword evidence="9" id="KW-0472">Membrane</keyword>
<feature type="active site" description="Charge relay system" evidence="8">
    <location>
        <position position="311"/>
    </location>
</feature>
<keyword evidence="12" id="KW-1185">Reference proteome</keyword>
<evidence type="ECO:0000256" key="1">
    <source>
        <dbReference type="ARBA" id="ARBA00004239"/>
    </source>
</evidence>
<organism evidence="11 12">
    <name type="scientific">[Torrubiella] hemipterigena</name>
    <dbReference type="NCBI Taxonomy" id="1531966"/>
    <lineage>
        <taxon>Eukaryota</taxon>
        <taxon>Fungi</taxon>
        <taxon>Dikarya</taxon>
        <taxon>Ascomycota</taxon>
        <taxon>Pezizomycotina</taxon>
        <taxon>Sordariomycetes</taxon>
        <taxon>Hypocreomycetidae</taxon>
        <taxon>Hypocreales</taxon>
        <taxon>Clavicipitaceae</taxon>
        <taxon>Clavicipitaceae incertae sedis</taxon>
        <taxon>'Torrubiella' clade</taxon>
    </lineage>
</organism>
<feature type="active site" description="Charge relay system" evidence="8">
    <location>
        <position position="559"/>
    </location>
</feature>
<keyword evidence="3 8" id="KW-0479">Metal-binding</keyword>
<dbReference type="GO" id="GO:0005576">
    <property type="term" value="C:extracellular region"/>
    <property type="evidence" value="ECO:0007669"/>
    <property type="project" value="UniProtKB-SubCell"/>
</dbReference>
<evidence type="ECO:0000256" key="3">
    <source>
        <dbReference type="ARBA" id="ARBA00022723"/>
    </source>
</evidence>
<protein>
    <recommendedName>
        <fullName evidence="10">Peptidase S53 domain-containing protein</fullName>
    </recommendedName>
</protein>
<dbReference type="InterPro" id="IPR036852">
    <property type="entry name" value="Peptidase_S8/S53_dom_sf"/>
</dbReference>
<dbReference type="Proteomes" id="UP000039046">
    <property type="component" value="Unassembled WGS sequence"/>
</dbReference>
<evidence type="ECO:0000313" key="11">
    <source>
        <dbReference type="EMBL" id="CEJ82078.1"/>
    </source>
</evidence>
<keyword evidence="9" id="KW-0812">Transmembrane</keyword>
<sequence length="644" mass="69805">MLWAVFPTLQNIPLLHSYTHLIPYHLMMQIAAIFLSAFVAAALAIPADHIVHEKREVVQFPRRSTLDSDEVIPVRIALKQTNLDKGMDLLMDVSDPASSNYGNHYTQEQVQALFAPAEESADTVKRWLIKAGIPAESISSPKSQGWIDFETTVVKLENVLHTKYNVFHTRSGSEQLGTEQYHLPTDVADHVDFVYPGVAMAPMKYTKEERPSMIAWSAPIPEHITNTEAEDCSSLITPACIKQMYGIPDATSKLAGNELGVYELNDELHTQSDLDKFYSLYAKNIPAGFGPKINYIDFNGQQPDSNYAQGEAALDFDMAIPILYPQGTVLYQTHSNYGVNGSRGLFNEFLDAVDGSYCTKDGGDDPKVDGKTPNESCGTFKPANVITFSYGLYESIWPASYLKRQCDEFMKLGLQGTSVVFASGDGGVAGNHGGACQGSNKDIFNPATPGSCPYVTSVGSTYLPKGSKPGDAEAATSSFASGGGFSTIWKAPDYQASAVNAFFANHDPGYQSFNTTDGKIPTNGGIYNRIGRGFPDVAAVGDYGAYVFDGEASYNGGTSMSCPIFAAILTRLNEERLNAGKKSIGFANPAMYKNPNMFNDITIGDQSGSGTCRGKAFKTSTGWDPVTGLGTPKYAEMSKYFNSL</sequence>
<evidence type="ECO:0000313" key="12">
    <source>
        <dbReference type="Proteomes" id="UP000039046"/>
    </source>
</evidence>
<dbReference type="AlphaFoldDB" id="A0A0A1SNU2"/>
<dbReference type="CDD" id="cd11377">
    <property type="entry name" value="Pro-peptidase_S53"/>
    <property type="match status" value="1"/>
</dbReference>
<dbReference type="MEROPS" id="S53.007"/>
<evidence type="ECO:0000256" key="8">
    <source>
        <dbReference type="PROSITE-ProRule" id="PRU01032"/>
    </source>
</evidence>